<name>A0A8K1G4G9_9PASS</name>
<protein>
    <submittedName>
        <fullName evidence="1">Uncharacterized protein</fullName>
    </submittedName>
</protein>
<keyword evidence="2" id="KW-1185">Reference proteome</keyword>
<dbReference type="EMBL" id="SWJQ01000700">
    <property type="protein sequence ID" value="TRZ11482.1"/>
    <property type="molecule type" value="Genomic_DNA"/>
</dbReference>
<proteinExistence type="predicted"/>
<comment type="caution">
    <text evidence="1">The sequence shown here is derived from an EMBL/GenBank/DDBJ whole genome shotgun (WGS) entry which is preliminary data.</text>
</comment>
<accession>A0A8K1G4G9</accession>
<dbReference type="Proteomes" id="UP000796761">
    <property type="component" value="Unassembled WGS sequence"/>
</dbReference>
<evidence type="ECO:0000313" key="1">
    <source>
        <dbReference type="EMBL" id="TRZ11482.1"/>
    </source>
</evidence>
<gene>
    <name evidence="1" type="ORF">HGM15179_015629</name>
</gene>
<evidence type="ECO:0000313" key="2">
    <source>
        <dbReference type="Proteomes" id="UP000796761"/>
    </source>
</evidence>
<dbReference type="AlphaFoldDB" id="A0A8K1G4G9"/>
<reference evidence="1" key="1">
    <citation type="submission" date="2019-04" db="EMBL/GenBank/DDBJ databases">
        <title>Genome assembly of Zosterops borbonicus 15179.</title>
        <authorList>
            <person name="Leroy T."/>
            <person name="Anselmetti Y."/>
            <person name="Tilak M.-K."/>
            <person name="Nabholz B."/>
        </authorList>
    </citation>
    <scope>NUCLEOTIDE SEQUENCE</scope>
    <source>
        <strain evidence="1">HGM_15179</strain>
        <tissue evidence="1">Muscle</tissue>
    </source>
</reference>
<organism evidence="1 2">
    <name type="scientific">Zosterops borbonicus</name>
    <dbReference type="NCBI Taxonomy" id="364589"/>
    <lineage>
        <taxon>Eukaryota</taxon>
        <taxon>Metazoa</taxon>
        <taxon>Chordata</taxon>
        <taxon>Craniata</taxon>
        <taxon>Vertebrata</taxon>
        <taxon>Euteleostomi</taxon>
        <taxon>Archelosauria</taxon>
        <taxon>Archosauria</taxon>
        <taxon>Dinosauria</taxon>
        <taxon>Saurischia</taxon>
        <taxon>Theropoda</taxon>
        <taxon>Coelurosauria</taxon>
        <taxon>Aves</taxon>
        <taxon>Neognathae</taxon>
        <taxon>Neoaves</taxon>
        <taxon>Telluraves</taxon>
        <taxon>Australaves</taxon>
        <taxon>Passeriformes</taxon>
        <taxon>Sylvioidea</taxon>
        <taxon>Zosteropidae</taxon>
        <taxon>Zosterops</taxon>
    </lineage>
</organism>
<sequence length="370" mass="40630">MGRDTIHYPKLLQALSSLALDTARDPGAATAALGTLCQGVSTLPGNNSFQYPIFLWAASSLAAGTQALSEVQLAACTRNPGKLLSAKQAWKAALLTKIAPGLSQGTWMGLFSSVGFGTRRWLHKQQAEQDPNPSPLLLQGKRTRLKRKTTGRANKLHLAFYAQAMAADSAGVSKEGTKVQAVMDMTSVDTGHWKRRKFQIMESLQMKESWINNCDLLKRVKEQLEIADALNLSPDSWAVSGYQNRINAGIQRQPSLVTKTQLLLKQNPPEDLRVVEPLSLSPSPEAEMSHSGAQDDLEHRLLAPILCIDSTAILTNGMEVSLPVLSLGSKRLMSSKMEQHRHCRPFTKRLGSFSPSVFPESIFWLSDNMK</sequence>